<evidence type="ECO:0000313" key="3">
    <source>
        <dbReference type="Proteomes" id="UP001268610"/>
    </source>
</evidence>
<dbReference type="AlphaFoldDB" id="A0AAJ2GX99"/>
<keyword evidence="1" id="KW-1133">Transmembrane helix</keyword>
<protein>
    <submittedName>
        <fullName evidence="2">Uncharacterized protein</fullName>
    </submittedName>
</protein>
<dbReference type="RefSeq" id="WP_310857432.1">
    <property type="nucleotide sequence ID" value="NZ_JAVLSD010000048.1"/>
</dbReference>
<feature type="transmembrane region" description="Helical" evidence="1">
    <location>
        <begin position="209"/>
        <end position="226"/>
    </location>
</feature>
<feature type="transmembrane region" description="Helical" evidence="1">
    <location>
        <begin position="391"/>
        <end position="409"/>
    </location>
</feature>
<feature type="transmembrane region" description="Helical" evidence="1">
    <location>
        <begin position="163"/>
        <end position="180"/>
    </location>
</feature>
<dbReference type="EMBL" id="JAVLSF010000050">
    <property type="protein sequence ID" value="MDR9777575.1"/>
    <property type="molecule type" value="Genomic_DNA"/>
</dbReference>
<proteinExistence type="predicted"/>
<dbReference type="Proteomes" id="UP001268610">
    <property type="component" value="Unassembled WGS sequence"/>
</dbReference>
<feature type="transmembrane region" description="Helical" evidence="1">
    <location>
        <begin position="86"/>
        <end position="106"/>
    </location>
</feature>
<feature type="transmembrane region" description="Helical" evidence="1">
    <location>
        <begin position="470"/>
        <end position="488"/>
    </location>
</feature>
<feature type="transmembrane region" description="Helical" evidence="1">
    <location>
        <begin position="416"/>
        <end position="432"/>
    </location>
</feature>
<gene>
    <name evidence="2" type="ORF">RJJ65_34095</name>
</gene>
<comment type="caution">
    <text evidence="2">The sequence shown here is derived from an EMBL/GenBank/DDBJ whole genome shotgun (WGS) entry which is preliminary data.</text>
</comment>
<feature type="transmembrane region" description="Helical" evidence="1">
    <location>
        <begin position="6"/>
        <end position="25"/>
    </location>
</feature>
<accession>A0AAJ2GX99</accession>
<evidence type="ECO:0000313" key="2">
    <source>
        <dbReference type="EMBL" id="MDR9777575.1"/>
    </source>
</evidence>
<evidence type="ECO:0000256" key="1">
    <source>
        <dbReference type="SAM" id="Phobius"/>
    </source>
</evidence>
<feature type="transmembrane region" description="Helical" evidence="1">
    <location>
        <begin position="138"/>
        <end position="157"/>
    </location>
</feature>
<feature type="transmembrane region" description="Helical" evidence="1">
    <location>
        <begin position="112"/>
        <end position="131"/>
    </location>
</feature>
<feature type="transmembrane region" description="Helical" evidence="1">
    <location>
        <begin position="233"/>
        <end position="251"/>
    </location>
</feature>
<name>A0AAJ2GX99_9HYPH</name>
<feature type="transmembrane region" description="Helical" evidence="1">
    <location>
        <begin position="444"/>
        <end position="463"/>
    </location>
</feature>
<keyword evidence="1" id="KW-0812">Transmembrane</keyword>
<sequence length="671" mass="73885">MKKIDVALGIMFWLVGMTLGISVLLQSGSLFFYQTFTPEVVYSACGYGFGHPDIVPARLLAFLFRETVTFNCSDLDPRTNLNAPGLFSLSQFYFSLATALLWRISLVSYQNLWPLVGVLTGLYAAGCFVLLRQFFSRLLATIGAGLLTTSPVTLPIVVLFRDYSKAAFFIWAIAFMLLALRSRQFAALIGWTAASGLAIGIGAGFRADIIILLPVGVLTLVIVFNRKLLLRRLMAVAVMVAVTVVAAFPILSNGKGGSYGSLIMQGMSEPFRLYLKMDPAPYSFGARYSDELVLSSVAADARNDHPDWDMNEGKPVYGVSQATILSGASWQRFFPFFVGDFATQAFKSAGFIVGFPILAADNAAPDPGYPVMQGPPISIWMAPVYSLIAQLWSPWLGLAGLYVFFWTIWSRSRQDAIALGFLFGCLATYPVAQFSIRHVFHLEFIWICALLAILNFPAVFGVIKRSGWSYAAVVATFSVLALSTYIVVLHRQERLLRREFEMLLAQPRELISQQSSVAENSPIRFDVPVPASYEQLVASPADSMTPAIASIGIQWDVRSSADRLLLTFSGSGCVGQMSLSLVYKKRDDVWQPFDEQMKIVLDGAGEGTHVLIPSFYRPTQYLSSITLDQLPLLCSASLERIQGNTVFPALMTAILSPGWRHRALRVGFGKF</sequence>
<reference evidence="2" key="1">
    <citation type="submission" date="2023-04" db="EMBL/GenBank/DDBJ databases">
        <title>Genomic characterization of faba bean (Vicia faba) microsymbionts in Mexican soils.</title>
        <authorList>
            <person name="Rivera Orduna F.N."/>
            <person name="Guevara-Luna J."/>
            <person name="Yan J."/>
            <person name="Arroyo-Herrera I."/>
            <person name="Li Y."/>
            <person name="Vasquez-Murrieta M.S."/>
            <person name="Wang E.T."/>
        </authorList>
    </citation>
    <scope>NUCLEOTIDE SEQUENCE</scope>
    <source>
        <strain evidence="2">CH26</strain>
    </source>
</reference>
<keyword evidence="1" id="KW-0472">Membrane</keyword>
<organism evidence="2 3">
    <name type="scientific">Rhizobium hidalgonense</name>
    <dbReference type="NCBI Taxonomy" id="1538159"/>
    <lineage>
        <taxon>Bacteria</taxon>
        <taxon>Pseudomonadati</taxon>
        <taxon>Pseudomonadota</taxon>
        <taxon>Alphaproteobacteria</taxon>
        <taxon>Hyphomicrobiales</taxon>
        <taxon>Rhizobiaceae</taxon>
        <taxon>Rhizobium/Agrobacterium group</taxon>
        <taxon>Rhizobium</taxon>
    </lineage>
</organism>